<feature type="region of interest" description="Disordered" evidence="5">
    <location>
        <begin position="57"/>
        <end position="148"/>
    </location>
</feature>
<feature type="compositionally biased region" description="Pro residues" evidence="5">
    <location>
        <begin position="59"/>
        <end position="71"/>
    </location>
</feature>
<proteinExistence type="predicted"/>
<feature type="domain" description="TonB C-terminal" evidence="7">
    <location>
        <begin position="162"/>
        <end position="232"/>
    </location>
</feature>
<evidence type="ECO:0000256" key="6">
    <source>
        <dbReference type="SAM" id="Phobius"/>
    </source>
</evidence>
<dbReference type="GO" id="GO:0055085">
    <property type="term" value="P:transmembrane transport"/>
    <property type="evidence" value="ECO:0007669"/>
    <property type="project" value="InterPro"/>
</dbReference>
<protein>
    <submittedName>
        <fullName evidence="8">TonB family protein</fullName>
    </submittedName>
</protein>
<dbReference type="Gene3D" id="3.30.1150.10">
    <property type="match status" value="1"/>
</dbReference>
<gene>
    <name evidence="8" type="ORF">H7F53_04485</name>
</gene>
<organism evidence="8 9">
    <name type="scientific">Novosphingobium piscinae</name>
    <dbReference type="NCBI Taxonomy" id="1507448"/>
    <lineage>
        <taxon>Bacteria</taxon>
        <taxon>Pseudomonadati</taxon>
        <taxon>Pseudomonadota</taxon>
        <taxon>Alphaproteobacteria</taxon>
        <taxon>Sphingomonadales</taxon>
        <taxon>Sphingomonadaceae</taxon>
        <taxon>Novosphingobium</taxon>
    </lineage>
</organism>
<accession>A0A7X1KP55</accession>
<evidence type="ECO:0000256" key="5">
    <source>
        <dbReference type="SAM" id="MobiDB-lite"/>
    </source>
</evidence>
<sequence>MTGETDLSAPRRVRLGVALVVAALHGLAVVALIRAFAPDLAGRAVDAVVSTFAVAAPTPATPSPSPRPPPRSVAAAGSAGAAGRRAVPRAVAAPPPRIRVPRPASAPPVAASGSAEISGARDTGSGTGAGAAGGGTGQGGSGMGQGGGQAAVKIAGEINSARDYPIASRDLRIGDHVIVALTVGTDGRVSACRVVRPSRDREADAITCRLAQSRFRFRPATDAAGQPVASTYGWRQRWFYPGTP</sequence>
<feature type="compositionally biased region" description="Low complexity" evidence="5">
    <location>
        <begin position="72"/>
        <end position="92"/>
    </location>
</feature>
<dbReference type="InterPro" id="IPR037682">
    <property type="entry name" value="TonB_C"/>
</dbReference>
<comment type="subcellular location">
    <subcellularLocation>
        <location evidence="1">Membrane</location>
        <topology evidence="1">Single-pass membrane protein</topology>
    </subcellularLocation>
</comment>
<evidence type="ECO:0000256" key="3">
    <source>
        <dbReference type="ARBA" id="ARBA00022989"/>
    </source>
</evidence>
<feature type="transmembrane region" description="Helical" evidence="6">
    <location>
        <begin position="15"/>
        <end position="33"/>
    </location>
</feature>
<keyword evidence="3 6" id="KW-1133">Transmembrane helix</keyword>
<evidence type="ECO:0000313" key="8">
    <source>
        <dbReference type="EMBL" id="MBC2668399.1"/>
    </source>
</evidence>
<keyword evidence="2 6" id="KW-0812">Transmembrane</keyword>
<evidence type="ECO:0000256" key="1">
    <source>
        <dbReference type="ARBA" id="ARBA00004167"/>
    </source>
</evidence>
<feature type="compositionally biased region" description="Gly residues" evidence="5">
    <location>
        <begin position="125"/>
        <end position="148"/>
    </location>
</feature>
<keyword evidence="9" id="KW-1185">Reference proteome</keyword>
<dbReference type="SUPFAM" id="SSF74653">
    <property type="entry name" value="TolA/TonB C-terminal domain"/>
    <property type="match status" value="1"/>
</dbReference>
<dbReference type="EMBL" id="JACLAX010000003">
    <property type="protein sequence ID" value="MBC2668399.1"/>
    <property type="molecule type" value="Genomic_DNA"/>
</dbReference>
<dbReference type="NCBIfam" id="TIGR01352">
    <property type="entry name" value="tonB_Cterm"/>
    <property type="match status" value="1"/>
</dbReference>
<comment type="caution">
    <text evidence="8">The sequence shown here is derived from an EMBL/GenBank/DDBJ whole genome shotgun (WGS) entry which is preliminary data.</text>
</comment>
<dbReference type="Proteomes" id="UP000551327">
    <property type="component" value="Unassembled WGS sequence"/>
</dbReference>
<dbReference type="InterPro" id="IPR006260">
    <property type="entry name" value="TonB/TolA_C"/>
</dbReference>
<evidence type="ECO:0000259" key="7">
    <source>
        <dbReference type="Pfam" id="PF03544"/>
    </source>
</evidence>
<dbReference type="Pfam" id="PF03544">
    <property type="entry name" value="TonB_C"/>
    <property type="match status" value="1"/>
</dbReference>
<dbReference type="RefSeq" id="WP_185678285.1">
    <property type="nucleotide sequence ID" value="NZ_JACLAX010000003.1"/>
</dbReference>
<feature type="compositionally biased region" description="Low complexity" evidence="5">
    <location>
        <begin position="101"/>
        <end position="124"/>
    </location>
</feature>
<evidence type="ECO:0000313" key="9">
    <source>
        <dbReference type="Proteomes" id="UP000551327"/>
    </source>
</evidence>
<name>A0A7X1KP55_9SPHN</name>
<evidence type="ECO:0000256" key="4">
    <source>
        <dbReference type="ARBA" id="ARBA00023136"/>
    </source>
</evidence>
<evidence type="ECO:0000256" key="2">
    <source>
        <dbReference type="ARBA" id="ARBA00022692"/>
    </source>
</evidence>
<reference evidence="8 9" key="1">
    <citation type="submission" date="2020-08" db="EMBL/GenBank/DDBJ databases">
        <title>The genome sequence of type strain Novosphingobium piscinae KCTC 42194.</title>
        <authorList>
            <person name="Liu Y."/>
        </authorList>
    </citation>
    <scope>NUCLEOTIDE SEQUENCE [LARGE SCALE GENOMIC DNA]</scope>
    <source>
        <strain evidence="8 9">KCTC 42194</strain>
    </source>
</reference>
<dbReference type="GO" id="GO:0016020">
    <property type="term" value="C:membrane"/>
    <property type="evidence" value="ECO:0007669"/>
    <property type="project" value="UniProtKB-SubCell"/>
</dbReference>
<dbReference type="AlphaFoldDB" id="A0A7X1KP55"/>
<keyword evidence="4 6" id="KW-0472">Membrane</keyword>